<dbReference type="InterPro" id="IPR011701">
    <property type="entry name" value="MFS"/>
</dbReference>
<dbReference type="Gene3D" id="1.20.1250.20">
    <property type="entry name" value="MFS general substrate transporter like domains"/>
    <property type="match status" value="1"/>
</dbReference>
<dbReference type="RefSeq" id="WP_344952620.1">
    <property type="nucleotide sequence ID" value="NZ_BAAAZG010000039.1"/>
</dbReference>
<dbReference type="SUPFAM" id="SSF103473">
    <property type="entry name" value="MFS general substrate transporter"/>
    <property type="match status" value="1"/>
</dbReference>
<feature type="transmembrane region" description="Helical" evidence="7">
    <location>
        <begin position="402"/>
        <end position="423"/>
    </location>
</feature>
<accession>A0ABP7WDD7</accession>
<protein>
    <submittedName>
        <fullName evidence="9">MFS transporter</fullName>
    </submittedName>
</protein>
<evidence type="ECO:0000256" key="4">
    <source>
        <dbReference type="ARBA" id="ARBA00022692"/>
    </source>
</evidence>
<feature type="transmembrane region" description="Helical" evidence="7">
    <location>
        <begin position="333"/>
        <end position="352"/>
    </location>
</feature>
<sequence>MNARVSRGARRRALGLVFLLLPTFLLTVDLGVLWLATPPLTADLAPTSTQLLWINDVYGLVVASLLVLAGNLGDRFGRRRLLLLGVALFMVASLVAAYAPSPEVLIAGRAMLGAASAAIVPSTLALISNMFTDPRRRARAIALWVTALSSGIAVGPAVSGIMLEYFWWGSVFLLGVPVMAATLVVTPLTVPEHADPHAPRLDVAGMPLLLGTLLPFVYAIKSLGEDGPGAVPVAALAVAAASGTAFVRRQRRVPNPLIDLRLFADRTFGAALLLLFVGLAAMNSVEYLAPQYLRLVADVPSARAGLLTVLPAIGLAVGSQATPVLARRMRPAYVVAVAAVPAIIAFLGMLALPADGSGVVLAALTTTVMMVGLAPITVLGTDIAVGAAPPAKAGQAASIGQTAYELGLAFGIAATGSVMAAVYRGHVRAEAPAGVPAHVVDEAAGSIGGAVLAERAGAELTAVVRAAFTAGFHVAALVGAALTVLLLVLSVVLLRHVGPLGRPGPRAAEPAGREPRATRS</sequence>
<feature type="transmembrane region" description="Helical" evidence="7">
    <location>
        <begin position="106"/>
        <end position="128"/>
    </location>
</feature>
<feature type="transmembrane region" description="Helical" evidence="7">
    <location>
        <begin position="305"/>
        <end position="326"/>
    </location>
</feature>
<dbReference type="PANTHER" id="PTHR42718:SF47">
    <property type="entry name" value="METHYL VIOLOGEN RESISTANCE PROTEIN SMVA"/>
    <property type="match status" value="1"/>
</dbReference>
<dbReference type="CDD" id="cd17321">
    <property type="entry name" value="MFS_MMR_MDR_like"/>
    <property type="match status" value="1"/>
</dbReference>
<keyword evidence="5 7" id="KW-1133">Transmembrane helix</keyword>
<evidence type="ECO:0000256" key="5">
    <source>
        <dbReference type="ARBA" id="ARBA00022989"/>
    </source>
</evidence>
<evidence type="ECO:0000259" key="8">
    <source>
        <dbReference type="PROSITE" id="PS50850"/>
    </source>
</evidence>
<keyword evidence="6 7" id="KW-0472">Membrane</keyword>
<feature type="transmembrane region" description="Helical" evidence="7">
    <location>
        <begin position="51"/>
        <end position="69"/>
    </location>
</feature>
<gene>
    <name evidence="9" type="ORF">GCM10022214_52460</name>
</gene>
<feature type="transmembrane region" description="Helical" evidence="7">
    <location>
        <begin position="230"/>
        <end position="247"/>
    </location>
</feature>
<evidence type="ECO:0000256" key="2">
    <source>
        <dbReference type="ARBA" id="ARBA00022448"/>
    </source>
</evidence>
<evidence type="ECO:0000313" key="9">
    <source>
        <dbReference type="EMBL" id="GAA4085952.1"/>
    </source>
</evidence>
<organism evidence="9 10">
    <name type="scientific">Actinomadura miaoliensis</name>
    <dbReference type="NCBI Taxonomy" id="430685"/>
    <lineage>
        <taxon>Bacteria</taxon>
        <taxon>Bacillati</taxon>
        <taxon>Actinomycetota</taxon>
        <taxon>Actinomycetes</taxon>
        <taxon>Streptosporangiales</taxon>
        <taxon>Thermomonosporaceae</taxon>
        <taxon>Actinomadura</taxon>
    </lineage>
</organism>
<keyword evidence="4 7" id="KW-0812">Transmembrane</keyword>
<keyword evidence="3" id="KW-1003">Cell membrane</keyword>
<comment type="subcellular location">
    <subcellularLocation>
        <location evidence="1">Cell membrane</location>
        <topology evidence="1">Multi-pass membrane protein</topology>
    </subcellularLocation>
</comment>
<feature type="domain" description="Major facilitator superfamily (MFS) profile" evidence="8">
    <location>
        <begin position="15"/>
        <end position="498"/>
    </location>
</feature>
<proteinExistence type="predicted"/>
<evidence type="ECO:0000256" key="6">
    <source>
        <dbReference type="ARBA" id="ARBA00023136"/>
    </source>
</evidence>
<dbReference type="InterPro" id="IPR036259">
    <property type="entry name" value="MFS_trans_sf"/>
</dbReference>
<evidence type="ECO:0000256" key="1">
    <source>
        <dbReference type="ARBA" id="ARBA00004651"/>
    </source>
</evidence>
<dbReference type="EMBL" id="BAAAZG010000039">
    <property type="protein sequence ID" value="GAA4085952.1"/>
    <property type="molecule type" value="Genomic_DNA"/>
</dbReference>
<comment type="caution">
    <text evidence="9">The sequence shown here is derived from an EMBL/GenBank/DDBJ whole genome shotgun (WGS) entry which is preliminary data.</text>
</comment>
<dbReference type="Proteomes" id="UP001500683">
    <property type="component" value="Unassembled WGS sequence"/>
</dbReference>
<feature type="transmembrane region" description="Helical" evidence="7">
    <location>
        <begin position="165"/>
        <end position="189"/>
    </location>
</feature>
<dbReference type="PANTHER" id="PTHR42718">
    <property type="entry name" value="MAJOR FACILITATOR SUPERFAMILY MULTIDRUG TRANSPORTER MFSC"/>
    <property type="match status" value="1"/>
</dbReference>
<evidence type="ECO:0000256" key="3">
    <source>
        <dbReference type="ARBA" id="ARBA00022475"/>
    </source>
</evidence>
<feature type="transmembrane region" description="Helical" evidence="7">
    <location>
        <begin position="201"/>
        <end position="218"/>
    </location>
</feature>
<dbReference type="InterPro" id="IPR020846">
    <property type="entry name" value="MFS_dom"/>
</dbReference>
<name>A0ABP7WDD7_9ACTN</name>
<feature type="transmembrane region" description="Helical" evidence="7">
    <location>
        <begin position="470"/>
        <end position="494"/>
    </location>
</feature>
<dbReference type="PROSITE" id="PS50850">
    <property type="entry name" value="MFS"/>
    <property type="match status" value="1"/>
</dbReference>
<keyword evidence="10" id="KW-1185">Reference proteome</keyword>
<feature type="transmembrane region" description="Helical" evidence="7">
    <location>
        <begin position="140"/>
        <end position="159"/>
    </location>
</feature>
<feature type="transmembrane region" description="Helical" evidence="7">
    <location>
        <begin position="268"/>
        <end position="285"/>
    </location>
</feature>
<evidence type="ECO:0000256" key="7">
    <source>
        <dbReference type="SAM" id="Phobius"/>
    </source>
</evidence>
<feature type="transmembrane region" description="Helical" evidence="7">
    <location>
        <begin position="81"/>
        <end position="100"/>
    </location>
</feature>
<reference evidence="10" key="1">
    <citation type="journal article" date="2019" name="Int. J. Syst. Evol. Microbiol.">
        <title>The Global Catalogue of Microorganisms (GCM) 10K type strain sequencing project: providing services to taxonomists for standard genome sequencing and annotation.</title>
        <authorList>
            <consortium name="The Broad Institute Genomics Platform"/>
            <consortium name="The Broad Institute Genome Sequencing Center for Infectious Disease"/>
            <person name="Wu L."/>
            <person name="Ma J."/>
        </authorList>
    </citation>
    <scope>NUCLEOTIDE SEQUENCE [LARGE SCALE GENOMIC DNA]</scope>
    <source>
        <strain evidence="10">JCM 16702</strain>
    </source>
</reference>
<evidence type="ECO:0000313" key="10">
    <source>
        <dbReference type="Proteomes" id="UP001500683"/>
    </source>
</evidence>
<dbReference type="Pfam" id="PF07690">
    <property type="entry name" value="MFS_1"/>
    <property type="match status" value="1"/>
</dbReference>
<keyword evidence="2" id="KW-0813">Transport</keyword>
<feature type="transmembrane region" description="Helical" evidence="7">
    <location>
        <begin position="358"/>
        <end position="381"/>
    </location>
</feature>
<feature type="transmembrane region" description="Helical" evidence="7">
    <location>
        <begin position="12"/>
        <end position="36"/>
    </location>
</feature>